<keyword evidence="3" id="KW-1185">Reference proteome</keyword>
<organism evidence="2 3">
    <name type="scientific">Myriangium duriaei CBS 260.36</name>
    <dbReference type="NCBI Taxonomy" id="1168546"/>
    <lineage>
        <taxon>Eukaryota</taxon>
        <taxon>Fungi</taxon>
        <taxon>Dikarya</taxon>
        <taxon>Ascomycota</taxon>
        <taxon>Pezizomycotina</taxon>
        <taxon>Dothideomycetes</taxon>
        <taxon>Dothideomycetidae</taxon>
        <taxon>Myriangiales</taxon>
        <taxon>Myriangiaceae</taxon>
        <taxon>Myriangium</taxon>
    </lineage>
</organism>
<evidence type="ECO:0000313" key="3">
    <source>
        <dbReference type="Proteomes" id="UP000799439"/>
    </source>
</evidence>
<feature type="compositionally biased region" description="Acidic residues" evidence="1">
    <location>
        <begin position="80"/>
        <end position="90"/>
    </location>
</feature>
<evidence type="ECO:0000256" key="1">
    <source>
        <dbReference type="SAM" id="MobiDB-lite"/>
    </source>
</evidence>
<reference evidence="2" key="1">
    <citation type="journal article" date="2020" name="Stud. Mycol.">
        <title>101 Dothideomycetes genomes: a test case for predicting lifestyles and emergence of pathogens.</title>
        <authorList>
            <person name="Haridas S."/>
            <person name="Albert R."/>
            <person name="Binder M."/>
            <person name="Bloem J."/>
            <person name="Labutti K."/>
            <person name="Salamov A."/>
            <person name="Andreopoulos B."/>
            <person name="Baker S."/>
            <person name="Barry K."/>
            <person name="Bills G."/>
            <person name="Bluhm B."/>
            <person name="Cannon C."/>
            <person name="Castanera R."/>
            <person name="Culley D."/>
            <person name="Daum C."/>
            <person name="Ezra D."/>
            <person name="Gonzalez J."/>
            <person name="Henrissat B."/>
            <person name="Kuo A."/>
            <person name="Liang C."/>
            <person name="Lipzen A."/>
            <person name="Lutzoni F."/>
            <person name="Magnuson J."/>
            <person name="Mondo S."/>
            <person name="Nolan M."/>
            <person name="Ohm R."/>
            <person name="Pangilinan J."/>
            <person name="Park H.-J."/>
            <person name="Ramirez L."/>
            <person name="Alfaro M."/>
            <person name="Sun H."/>
            <person name="Tritt A."/>
            <person name="Yoshinaga Y."/>
            <person name="Zwiers L.-H."/>
            <person name="Turgeon B."/>
            <person name="Goodwin S."/>
            <person name="Spatafora J."/>
            <person name="Crous P."/>
            <person name="Grigoriev I."/>
        </authorList>
    </citation>
    <scope>NUCLEOTIDE SEQUENCE</scope>
    <source>
        <strain evidence="2">CBS 260.36</strain>
    </source>
</reference>
<evidence type="ECO:0000313" key="2">
    <source>
        <dbReference type="EMBL" id="KAF2151664.1"/>
    </source>
</evidence>
<dbReference type="EMBL" id="ML996087">
    <property type="protein sequence ID" value="KAF2151664.1"/>
    <property type="molecule type" value="Genomic_DNA"/>
</dbReference>
<comment type="caution">
    <text evidence="2">The sequence shown here is derived from an EMBL/GenBank/DDBJ whole genome shotgun (WGS) entry which is preliminary data.</text>
</comment>
<dbReference type="OrthoDB" id="5376498at2759"/>
<feature type="region of interest" description="Disordered" evidence="1">
    <location>
        <begin position="78"/>
        <end position="116"/>
    </location>
</feature>
<protein>
    <submittedName>
        <fullName evidence="2">Uncharacterized protein</fullName>
    </submittedName>
</protein>
<accession>A0A9P4MJ26</accession>
<sequence>MATKPTPATLTLLLKSHTSTILLHTSRDLPLSTLKANLLSALASRGPTFHSFPLPDSAEDIQFALPVDAKDLSQGWRGIEEEDEDDEEIDDAGRQMEAQLDGPKRGKKATKGAGMCPASLGLRDGSVLAFRFGTGEWVVELPSFEEEEEQEEEEEGQEG</sequence>
<dbReference type="Proteomes" id="UP000799439">
    <property type="component" value="Unassembled WGS sequence"/>
</dbReference>
<name>A0A9P4MJ26_9PEZI</name>
<proteinExistence type="predicted"/>
<gene>
    <name evidence="2" type="ORF">K461DRAFT_294565</name>
</gene>
<dbReference type="AlphaFoldDB" id="A0A9P4MJ26"/>